<dbReference type="STRING" id="128403.WA1_48960"/>
<accession>A0A139WU46</accession>
<dbReference type="OrthoDB" id="9763643at2"/>
<reference evidence="2 3" key="1">
    <citation type="journal article" date="2013" name="Genome Biol. Evol.">
        <title>Genomes of Stigonematalean cyanobacteria (subsection V) and the evolution of oxygenic photosynthesis from prokaryotes to plastids.</title>
        <authorList>
            <person name="Dagan T."/>
            <person name="Roettger M."/>
            <person name="Stucken K."/>
            <person name="Landan G."/>
            <person name="Koch R."/>
            <person name="Major P."/>
            <person name="Gould S.B."/>
            <person name="Goremykin V.V."/>
            <person name="Rippka R."/>
            <person name="Tandeau de Marsac N."/>
            <person name="Gugger M."/>
            <person name="Lockhart P.J."/>
            <person name="Allen J.F."/>
            <person name="Brune I."/>
            <person name="Maus I."/>
            <person name="Puhler A."/>
            <person name="Martin W.F."/>
        </authorList>
    </citation>
    <scope>NUCLEOTIDE SEQUENCE [LARGE SCALE GENOMIC DNA]</scope>
    <source>
        <strain evidence="2 3">PCC 7110</strain>
    </source>
</reference>
<evidence type="ECO:0000313" key="2">
    <source>
        <dbReference type="EMBL" id="KYC35951.1"/>
    </source>
</evidence>
<dbReference type="Proteomes" id="UP000076925">
    <property type="component" value="Unassembled WGS sequence"/>
</dbReference>
<dbReference type="PANTHER" id="PTHR30032:SF1">
    <property type="entry name" value="N-ACETYLMURAMOYL-L-ALANINE AMIDASE LYTC"/>
    <property type="match status" value="1"/>
</dbReference>
<feature type="domain" description="MurNAc-LAA" evidence="1">
    <location>
        <begin position="64"/>
        <end position="167"/>
    </location>
</feature>
<keyword evidence="3" id="KW-1185">Reference proteome</keyword>
<dbReference type="Pfam" id="PF01520">
    <property type="entry name" value="Amidase_3"/>
    <property type="match status" value="1"/>
</dbReference>
<gene>
    <name evidence="2" type="ORF">WA1_48960</name>
</gene>
<dbReference type="PANTHER" id="PTHR30032">
    <property type="entry name" value="N-ACETYLMURAMOYL-L-ALANINE AMIDASE-RELATED"/>
    <property type="match status" value="1"/>
</dbReference>
<dbReference type="InterPro" id="IPR002508">
    <property type="entry name" value="MurNAc-LAA_cat"/>
</dbReference>
<dbReference type="SUPFAM" id="SSF53187">
    <property type="entry name" value="Zn-dependent exopeptidases"/>
    <property type="match status" value="1"/>
</dbReference>
<evidence type="ECO:0000259" key="1">
    <source>
        <dbReference type="SMART" id="SM00646"/>
    </source>
</evidence>
<dbReference type="EMBL" id="ANNX02000048">
    <property type="protein sequence ID" value="KYC35951.1"/>
    <property type="molecule type" value="Genomic_DNA"/>
</dbReference>
<comment type="caution">
    <text evidence="2">The sequence shown here is derived from an EMBL/GenBank/DDBJ whole genome shotgun (WGS) entry which is preliminary data.</text>
</comment>
<protein>
    <submittedName>
        <fullName evidence="2">N-acetylmuramoyl-L-alanine amidase</fullName>
    </submittedName>
</protein>
<evidence type="ECO:0000313" key="3">
    <source>
        <dbReference type="Proteomes" id="UP000076925"/>
    </source>
</evidence>
<dbReference type="SMART" id="SM00646">
    <property type="entry name" value="Ami_3"/>
    <property type="match status" value="1"/>
</dbReference>
<dbReference type="Gene3D" id="3.40.630.40">
    <property type="entry name" value="Zn-dependent exopeptidases"/>
    <property type="match status" value="1"/>
</dbReference>
<dbReference type="AlphaFoldDB" id="A0A139WU46"/>
<organism evidence="2 3">
    <name type="scientific">Scytonema hofmannii PCC 7110</name>
    <dbReference type="NCBI Taxonomy" id="128403"/>
    <lineage>
        <taxon>Bacteria</taxon>
        <taxon>Bacillati</taxon>
        <taxon>Cyanobacteriota</taxon>
        <taxon>Cyanophyceae</taxon>
        <taxon>Nostocales</taxon>
        <taxon>Scytonemataceae</taxon>
        <taxon>Scytonema</taxon>
    </lineage>
</organism>
<dbReference type="CDD" id="cd02696">
    <property type="entry name" value="MurNAc-LAA"/>
    <property type="match status" value="1"/>
</dbReference>
<sequence length="168" mass="18284">MKFAIDIGHNCPPDTGAQGIKIEDNLTLDVGTRVISKLKDLGHEVVSCKPSQADTVRESLAKRCQTANNARVDIFVSIHFNAFNGKAYGTEVFAMSEAGRKIAQSVLNEIVKLGFVNRGVKDGSHLYVVKNTNMPAILVECCFIDSQKDINLLDVETMSDAIVKGITD</sequence>
<name>A0A139WU46_9CYAN</name>
<dbReference type="GO" id="GO:0008745">
    <property type="term" value="F:N-acetylmuramoyl-L-alanine amidase activity"/>
    <property type="evidence" value="ECO:0007669"/>
    <property type="project" value="InterPro"/>
</dbReference>
<dbReference type="GO" id="GO:0009253">
    <property type="term" value="P:peptidoglycan catabolic process"/>
    <property type="evidence" value="ECO:0007669"/>
    <property type="project" value="InterPro"/>
</dbReference>
<proteinExistence type="predicted"/>
<dbReference type="InterPro" id="IPR051922">
    <property type="entry name" value="Bact_Sporulation_Assoc"/>
</dbReference>